<dbReference type="GO" id="GO:0016020">
    <property type="term" value="C:membrane"/>
    <property type="evidence" value="ECO:0007669"/>
    <property type="project" value="GOC"/>
</dbReference>
<evidence type="ECO:0000256" key="6">
    <source>
        <dbReference type="ARBA" id="ARBA00023315"/>
    </source>
</evidence>
<dbReference type="AlphaFoldDB" id="A0A6S6QKA6"/>
<evidence type="ECO:0000256" key="3">
    <source>
        <dbReference type="ARBA" id="ARBA00022679"/>
    </source>
</evidence>
<dbReference type="EC" id="2.3.1.191" evidence="7"/>
<dbReference type="NCBIfam" id="NF002060">
    <property type="entry name" value="PRK00892.1"/>
    <property type="match status" value="1"/>
</dbReference>
<dbReference type="InterPro" id="IPR011004">
    <property type="entry name" value="Trimer_LpxA-like_sf"/>
</dbReference>
<dbReference type="InterPro" id="IPR001451">
    <property type="entry name" value="Hexapep"/>
</dbReference>
<dbReference type="InterPro" id="IPR018357">
    <property type="entry name" value="Hexapep_transf_CS"/>
</dbReference>
<accession>A0A6S6QKA6</accession>
<dbReference type="CDD" id="cd03352">
    <property type="entry name" value="LbH_LpxD"/>
    <property type="match status" value="1"/>
</dbReference>
<name>A0A6S6QKA6_9HYPH</name>
<dbReference type="PROSITE" id="PS00101">
    <property type="entry name" value="HEXAPEP_TRANSFERASES"/>
    <property type="match status" value="1"/>
</dbReference>
<dbReference type="GO" id="GO:0009245">
    <property type="term" value="P:lipid A biosynthetic process"/>
    <property type="evidence" value="ECO:0007669"/>
    <property type="project" value="UniProtKB-UniRule"/>
</dbReference>
<protein>
    <recommendedName>
        <fullName evidence="7">UDP-3-O-acylglucosamine N-acyltransferase</fullName>
        <ecNumber evidence="7">2.3.1.191</ecNumber>
    </recommendedName>
</protein>
<evidence type="ECO:0000259" key="8">
    <source>
        <dbReference type="Pfam" id="PF04613"/>
    </source>
</evidence>
<keyword evidence="4 7" id="KW-0677">Repeat</keyword>
<comment type="catalytic activity">
    <reaction evidence="7">
        <text>a UDP-3-O-[(3R)-3-hydroxyacyl]-alpha-D-glucosamine + a (3R)-hydroxyacyl-[ACP] = a UDP-2-N,3-O-bis[(3R)-3-hydroxyacyl]-alpha-D-glucosamine + holo-[ACP] + H(+)</text>
        <dbReference type="Rhea" id="RHEA:53836"/>
        <dbReference type="Rhea" id="RHEA-COMP:9685"/>
        <dbReference type="Rhea" id="RHEA-COMP:9945"/>
        <dbReference type="ChEBI" id="CHEBI:15378"/>
        <dbReference type="ChEBI" id="CHEBI:64479"/>
        <dbReference type="ChEBI" id="CHEBI:78827"/>
        <dbReference type="ChEBI" id="CHEBI:137740"/>
        <dbReference type="ChEBI" id="CHEBI:137748"/>
        <dbReference type="EC" id="2.3.1.191"/>
    </reaction>
</comment>
<dbReference type="Pfam" id="PF00132">
    <property type="entry name" value="Hexapep"/>
    <property type="match status" value="2"/>
</dbReference>
<evidence type="ECO:0000313" key="10">
    <source>
        <dbReference type="Proteomes" id="UP000515317"/>
    </source>
</evidence>
<comment type="similarity">
    <text evidence="7">Belongs to the transferase hexapeptide repeat family. LpxD subfamily.</text>
</comment>
<evidence type="ECO:0000256" key="2">
    <source>
        <dbReference type="ARBA" id="ARBA00022556"/>
    </source>
</evidence>
<dbReference type="NCBIfam" id="TIGR01853">
    <property type="entry name" value="lipid_A_lpxD"/>
    <property type="match status" value="1"/>
</dbReference>
<dbReference type="HAMAP" id="MF_00523">
    <property type="entry name" value="LpxD"/>
    <property type="match status" value="1"/>
</dbReference>
<reference evidence="9 10" key="1">
    <citation type="submission" date="2020-08" db="EMBL/GenBank/DDBJ databases">
        <title>Genome sequence of Rhizobiales bacterium strain IZ6.</title>
        <authorList>
            <person name="Nakai R."/>
            <person name="Naganuma T."/>
        </authorList>
    </citation>
    <scope>NUCLEOTIDE SEQUENCE [LARGE SCALE GENOMIC DNA]</scope>
    <source>
        <strain evidence="9 10">IZ6</strain>
    </source>
</reference>
<feature type="active site" description="Proton acceptor" evidence="7">
    <location>
        <position position="255"/>
    </location>
</feature>
<keyword evidence="5 7" id="KW-0443">Lipid metabolism</keyword>
<keyword evidence="10" id="KW-1185">Reference proteome</keyword>
<comment type="pathway">
    <text evidence="7">Bacterial outer membrane biogenesis; LPS lipid A biosynthesis.</text>
</comment>
<dbReference type="UniPathway" id="UPA00973"/>
<evidence type="ECO:0000256" key="1">
    <source>
        <dbReference type="ARBA" id="ARBA00022516"/>
    </source>
</evidence>
<sequence>MGDPRFFAAPDAVSLSDIAAATGAELRGDGSRVVTGVAAIEQAGPSDLAYLDNAAYGSAIATTRAAAVVVARKLLDKAPAGLTLLVTDDPYRVFAQAAAKLFPAAMRSAPVFQERGIAPGAFVHPDARLEQDVTVDPGAVIGPRAEIGSGSVICANAVIGPDVRIGRSCSIGPGSSIVHALIGNRVTIHPGARIGQDGFGYAMGRKGHLKVPQIGRVIIQDDVDIGAGTCIDRGSTRDTIIGEGTKIDNLVQIAHNVVIGRHCIIVSQVGISGSCTLGDFAVLGGQVGLAGHLDIGAGAQIGAQSGVMQDVPPGARMGGSPALPMREWLRITAILRKMTRKGAPDEKL</sequence>
<dbReference type="EMBL" id="AP023361">
    <property type="protein sequence ID" value="BCJ90774.1"/>
    <property type="molecule type" value="Genomic_DNA"/>
</dbReference>
<dbReference type="PANTHER" id="PTHR43378">
    <property type="entry name" value="UDP-3-O-ACYLGLUCOSAMINE N-ACYLTRANSFERASE"/>
    <property type="match status" value="1"/>
</dbReference>
<evidence type="ECO:0000313" key="9">
    <source>
        <dbReference type="EMBL" id="BCJ90774.1"/>
    </source>
</evidence>
<dbReference type="InterPro" id="IPR007691">
    <property type="entry name" value="LpxD"/>
</dbReference>
<dbReference type="Pfam" id="PF04613">
    <property type="entry name" value="LpxD"/>
    <property type="match status" value="1"/>
</dbReference>
<dbReference type="GO" id="GO:0103118">
    <property type="term" value="F:UDP-3-O-[(3R)-3-hydroxyacyl]-glucosamine N-acyltransferase activity"/>
    <property type="evidence" value="ECO:0007669"/>
    <property type="project" value="UniProtKB-EC"/>
</dbReference>
<keyword evidence="3 7" id="KW-0808">Transferase</keyword>
<evidence type="ECO:0000256" key="7">
    <source>
        <dbReference type="HAMAP-Rule" id="MF_00523"/>
    </source>
</evidence>
<dbReference type="PANTHER" id="PTHR43378:SF2">
    <property type="entry name" value="UDP-3-O-ACYLGLUCOSAMINE N-ACYLTRANSFERASE 1, MITOCHONDRIAL-RELATED"/>
    <property type="match status" value="1"/>
</dbReference>
<dbReference type="Gene3D" id="2.160.10.10">
    <property type="entry name" value="Hexapeptide repeat proteins"/>
    <property type="match status" value="1"/>
</dbReference>
<dbReference type="RefSeq" id="WP_222877382.1">
    <property type="nucleotide sequence ID" value="NZ_AP023361.1"/>
</dbReference>
<evidence type="ECO:0000256" key="4">
    <source>
        <dbReference type="ARBA" id="ARBA00022737"/>
    </source>
</evidence>
<gene>
    <name evidence="7 9" type="primary">lpxD</name>
    <name evidence="9" type="ORF">IZ6_15090</name>
</gene>
<organism evidence="9 10">
    <name type="scientific">Terrihabitans soli</name>
    <dbReference type="NCBI Taxonomy" id="708113"/>
    <lineage>
        <taxon>Bacteria</taxon>
        <taxon>Pseudomonadati</taxon>
        <taxon>Pseudomonadota</taxon>
        <taxon>Alphaproteobacteria</taxon>
        <taxon>Hyphomicrobiales</taxon>
        <taxon>Terrihabitans</taxon>
    </lineage>
</organism>
<dbReference type="SUPFAM" id="SSF51161">
    <property type="entry name" value="Trimeric LpxA-like enzymes"/>
    <property type="match status" value="1"/>
</dbReference>
<comment type="function">
    <text evidence="7">Catalyzes the N-acylation of UDP-3-O-acylglucosamine using 3-hydroxyacyl-ACP as the acyl donor. Is involved in the biosynthesis of lipid A, a phosphorylated glycolipid that anchors the lipopolysaccharide to the outer membrane of the cell.</text>
</comment>
<keyword evidence="2 7" id="KW-0441">Lipid A biosynthesis</keyword>
<dbReference type="InterPro" id="IPR020573">
    <property type="entry name" value="UDP_GlcNAc_AcTrfase_non-rep"/>
</dbReference>
<keyword evidence="6 7" id="KW-0012">Acyltransferase</keyword>
<dbReference type="GO" id="GO:0016410">
    <property type="term" value="F:N-acyltransferase activity"/>
    <property type="evidence" value="ECO:0007669"/>
    <property type="project" value="InterPro"/>
</dbReference>
<feature type="domain" description="UDP-3-O-[3-hydroxymyristoyl] glucosamine N-acyltransferase non-repeat region" evidence="8">
    <location>
        <begin position="32"/>
        <end position="99"/>
    </location>
</feature>
<dbReference type="KEGG" id="tso:IZ6_15090"/>
<comment type="subunit">
    <text evidence="7">Homotrimer.</text>
</comment>
<evidence type="ECO:0000256" key="5">
    <source>
        <dbReference type="ARBA" id="ARBA00023098"/>
    </source>
</evidence>
<keyword evidence="1 7" id="KW-0444">Lipid biosynthesis</keyword>
<dbReference type="Gene3D" id="3.40.1390.10">
    <property type="entry name" value="MurE/MurF, N-terminal domain"/>
    <property type="match status" value="1"/>
</dbReference>
<dbReference type="Proteomes" id="UP000515317">
    <property type="component" value="Chromosome"/>
</dbReference>
<proteinExistence type="inferred from homology"/>